<evidence type="ECO:0000313" key="1">
    <source>
        <dbReference type="EMBL" id="ELP68699.1"/>
    </source>
</evidence>
<protein>
    <submittedName>
        <fullName evidence="1">Uncharacterized protein</fullName>
    </submittedName>
</protein>
<name>L7FC31_STRT8</name>
<keyword evidence="2" id="KW-1185">Reference proteome</keyword>
<reference evidence="1 2" key="1">
    <citation type="journal article" date="2011" name="Plasmid">
        <title>Streptomyces turgidiscabies Car8 contains a modular pathogenicity island that shares virulence genes with other actinobacterial plant pathogens.</title>
        <authorList>
            <person name="Huguet-Tapia J.C."/>
            <person name="Badger J.H."/>
            <person name="Loria R."/>
            <person name="Pettis G.S."/>
        </authorList>
    </citation>
    <scope>NUCLEOTIDE SEQUENCE [LARGE SCALE GENOMIC DNA]</scope>
    <source>
        <strain evidence="1 2">Car8</strain>
    </source>
</reference>
<comment type="caution">
    <text evidence="1">The sequence shown here is derived from an EMBL/GenBank/DDBJ whole genome shotgun (WGS) entry which is preliminary data.</text>
</comment>
<organism evidence="1 2">
    <name type="scientific">Streptomyces turgidiscabies (strain Car8)</name>
    <dbReference type="NCBI Taxonomy" id="698760"/>
    <lineage>
        <taxon>Bacteria</taxon>
        <taxon>Bacillati</taxon>
        <taxon>Actinomycetota</taxon>
        <taxon>Actinomycetes</taxon>
        <taxon>Kitasatosporales</taxon>
        <taxon>Streptomycetaceae</taxon>
        <taxon>Streptomyces</taxon>
    </lineage>
</organism>
<dbReference type="PATRIC" id="fig|698760.3.peg.2599"/>
<sequence>MITAPRTARVRPYWTSREHVAQWRRRRVLVLAAHFRLDLDTRNLRTTPVSGGIH</sequence>
<dbReference type="Proteomes" id="UP000010931">
    <property type="component" value="Unassembled WGS sequence"/>
</dbReference>
<gene>
    <name evidence="1" type="ORF">STRTUCAR8_03858</name>
</gene>
<proteinExistence type="predicted"/>
<dbReference type="EMBL" id="AEJB01000205">
    <property type="protein sequence ID" value="ELP68699.1"/>
    <property type="molecule type" value="Genomic_DNA"/>
</dbReference>
<accession>L7FC31</accession>
<dbReference type="AlphaFoldDB" id="L7FC31"/>
<evidence type="ECO:0000313" key="2">
    <source>
        <dbReference type="Proteomes" id="UP000010931"/>
    </source>
</evidence>